<dbReference type="InterPro" id="IPR018181">
    <property type="entry name" value="Heat_shock_70_CS"/>
</dbReference>
<dbReference type="InterPro" id="IPR043129">
    <property type="entry name" value="ATPase_NBD"/>
</dbReference>
<organism evidence="6 7">
    <name type="scientific">Methanobrevibacter millerae</name>
    <dbReference type="NCBI Taxonomy" id="230361"/>
    <lineage>
        <taxon>Archaea</taxon>
        <taxon>Methanobacteriati</taxon>
        <taxon>Methanobacteriota</taxon>
        <taxon>Methanomada group</taxon>
        <taxon>Methanobacteria</taxon>
        <taxon>Methanobacteriales</taxon>
        <taxon>Methanobacteriaceae</taxon>
        <taxon>Methanobrevibacter</taxon>
    </lineage>
</organism>
<dbReference type="Gene3D" id="3.30.420.40">
    <property type="match status" value="2"/>
</dbReference>
<dbReference type="Gene3D" id="3.90.640.10">
    <property type="entry name" value="Actin, Chain A, domain 4"/>
    <property type="match status" value="1"/>
</dbReference>
<sequence>MSENERIIGIDLGTSNSAACVYIDGKATIVPSAEGATVYGKAFPSYVAFTEDGDLLVGEPAKKQAITNPENTIKAIKRKMGSDYTVEIQGKEYTPQQISAFILQKIKRDTEAFLGEEISKAVITVPAYFDDNQRTATKDAGKIAGLDVLRLLNEPTAASLAYGLNKNSDEHINILVFDMGGGTLDVTIMEFGDEIFEVRATSGNTQLGGKDMDFALKKYLADEFEQEHGVNLLDDPQADMRLEEAAERAKIELSNTVETEINLPFIAMDSDGQALNLITTINRSKLETLVEEIVKRGGETIQRALDDAVMTSEDIDKVILVGGPTRMPIVQEYVELYLAKKVERGIDPMECVAQGAAIQAGVIDGVIGDLILVDVTPLSLGTEVADGSTSVIIPRNTAIPVKKSEIYSTVHDNQTGVNVNVVQGERKMADDNSQLGSFLLNGIPPAPRGVPQIEITYEIDADGILNVTAKELSTGVNQSIIIDASMKMSDSEIERAIKEANEYAEQDEKKYRLAQLRNDADSAIYAAEKFIFDPEFRDQIPPSDIDRIENLIVELKQAVSDEDVVQITVKTKELNDATTEIGASFY</sequence>
<dbReference type="NCBIfam" id="NF001413">
    <property type="entry name" value="PRK00290.1"/>
    <property type="match status" value="1"/>
</dbReference>
<dbReference type="GO" id="GO:0005524">
    <property type="term" value="F:ATP binding"/>
    <property type="evidence" value="ECO:0007669"/>
    <property type="project" value="UniProtKB-KW"/>
</dbReference>
<dbReference type="InterPro" id="IPR013126">
    <property type="entry name" value="Hsp_70_fam"/>
</dbReference>
<dbReference type="PROSITE" id="PS00329">
    <property type="entry name" value="HSP70_2"/>
    <property type="match status" value="1"/>
</dbReference>
<keyword evidence="7" id="KW-1185">Reference proteome</keyword>
<proteinExistence type="inferred from homology"/>
<accession>A0A1G5VT37</accession>
<dbReference type="InterPro" id="IPR029047">
    <property type="entry name" value="HSP70_peptide-bd_sf"/>
</dbReference>
<dbReference type="RefSeq" id="WP_149731464.1">
    <property type="nucleotide sequence ID" value="NZ_FMXB01000005.1"/>
</dbReference>
<dbReference type="Proteomes" id="UP000323439">
    <property type="component" value="Unassembled WGS sequence"/>
</dbReference>
<dbReference type="OrthoDB" id="9944at2157"/>
<evidence type="ECO:0000313" key="7">
    <source>
        <dbReference type="Proteomes" id="UP000323439"/>
    </source>
</evidence>
<evidence type="ECO:0000256" key="4">
    <source>
        <dbReference type="ARBA" id="ARBA00023186"/>
    </source>
</evidence>
<dbReference type="AlphaFoldDB" id="A0A1G5VT37"/>
<dbReference type="PRINTS" id="PR00301">
    <property type="entry name" value="HEATSHOCK70"/>
</dbReference>
<name>A0A1G5VT37_9EURY</name>
<dbReference type="PANTHER" id="PTHR19375">
    <property type="entry name" value="HEAT SHOCK PROTEIN 70KDA"/>
    <property type="match status" value="1"/>
</dbReference>
<evidence type="ECO:0000256" key="2">
    <source>
        <dbReference type="ARBA" id="ARBA00022741"/>
    </source>
</evidence>
<reference evidence="6 7" key="1">
    <citation type="submission" date="2016-10" db="EMBL/GenBank/DDBJ databases">
        <authorList>
            <person name="Varghese N."/>
            <person name="Submissions S."/>
        </authorList>
    </citation>
    <scope>NUCLEOTIDE SEQUENCE [LARGE SCALE GENOMIC DNA]</scope>
    <source>
        <strain evidence="6 7">DSM 16643</strain>
    </source>
</reference>
<evidence type="ECO:0000256" key="1">
    <source>
        <dbReference type="ARBA" id="ARBA00007381"/>
    </source>
</evidence>
<dbReference type="SUPFAM" id="SSF53067">
    <property type="entry name" value="Actin-like ATPase domain"/>
    <property type="match status" value="2"/>
</dbReference>
<protein>
    <submittedName>
        <fullName evidence="6">Molecular chaperone DnaK</fullName>
    </submittedName>
</protein>
<keyword evidence="4" id="KW-0143">Chaperone</keyword>
<dbReference type="Gene3D" id="1.20.1270.10">
    <property type="match status" value="1"/>
</dbReference>
<keyword evidence="3 5" id="KW-0067">ATP-binding</keyword>
<gene>
    <name evidence="6" type="ORF">SAMN02910315_00886</name>
</gene>
<evidence type="ECO:0000313" key="6">
    <source>
        <dbReference type="EMBL" id="SDA49071.1"/>
    </source>
</evidence>
<dbReference type="FunFam" id="3.30.420.40:FF:000071">
    <property type="entry name" value="Molecular chaperone DnaK"/>
    <property type="match status" value="1"/>
</dbReference>
<keyword evidence="2 5" id="KW-0547">Nucleotide-binding</keyword>
<dbReference type="InterPro" id="IPR029048">
    <property type="entry name" value="HSP70_C_sf"/>
</dbReference>
<dbReference type="EMBL" id="FMXB01000005">
    <property type="protein sequence ID" value="SDA49071.1"/>
    <property type="molecule type" value="Genomic_DNA"/>
</dbReference>
<dbReference type="Gene3D" id="2.60.34.10">
    <property type="entry name" value="Substrate Binding Domain Of DNAk, Chain A, domain 1"/>
    <property type="match status" value="1"/>
</dbReference>
<evidence type="ECO:0000256" key="5">
    <source>
        <dbReference type="RuleBase" id="RU003322"/>
    </source>
</evidence>
<dbReference type="Pfam" id="PF00012">
    <property type="entry name" value="HSP70"/>
    <property type="match status" value="2"/>
</dbReference>
<dbReference type="GO" id="GO:0140662">
    <property type="term" value="F:ATP-dependent protein folding chaperone"/>
    <property type="evidence" value="ECO:0007669"/>
    <property type="project" value="InterPro"/>
</dbReference>
<comment type="similarity">
    <text evidence="1 5">Belongs to the heat shock protein 70 family.</text>
</comment>
<dbReference type="PROSITE" id="PS00297">
    <property type="entry name" value="HSP70_1"/>
    <property type="match status" value="1"/>
</dbReference>
<dbReference type="FunFam" id="3.90.640.10:FF:000003">
    <property type="entry name" value="Molecular chaperone DnaK"/>
    <property type="match status" value="1"/>
</dbReference>
<dbReference type="SUPFAM" id="SSF100920">
    <property type="entry name" value="Heat shock protein 70kD (HSP70), peptide-binding domain"/>
    <property type="match status" value="1"/>
</dbReference>
<dbReference type="FunFam" id="2.60.34.10:FF:000023">
    <property type="entry name" value="70 kDa heat shock cognate protein"/>
    <property type="match status" value="1"/>
</dbReference>
<dbReference type="PROSITE" id="PS01036">
    <property type="entry name" value="HSP70_3"/>
    <property type="match status" value="1"/>
</dbReference>
<dbReference type="CDD" id="cd10234">
    <property type="entry name" value="ASKHA_NBD_HSP70_DnaK-like"/>
    <property type="match status" value="1"/>
</dbReference>
<evidence type="ECO:0000256" key="3">
    <source>
        <dbReference type="ARBA" id="ARBA00022840"/>
    </source>
</evidence>